<evidence type="ECO:0008006" key="3">
    <source>
        <dbReference type="Google" id="ProtNLM"/>
    </source>
</evidence>
<name>A0A919LJK2_9ACTN</name>
<proteinExistence type="predicted"/>
<organism evidence="1 2">
    <name type="scientific">Streptomyces xanthophaeus</name>
    <dbReference type="NCBI Taxonomy" id="67385"/>
    <lineage>
        <taxon>Bacteria</taxon>
        <taxon>Bacillati</taxon>
        <taxon>Actinomycetota</taxon>
        <taxon>Actinomycetes</taxon>
        <taxon>Kitasatosporales</taxon>
        <taxon>Streptomycetaceae</taxon>
        <taxon>Streptomyces</taxon>
    </lineage>
</organism>
<evidence type="ECO:0000313" key="2">
    <source>
        <dbReference type="Proteomes" id="UP000600026"/>
    </source>
</evidence>
<accession>A0A919LJK2</accession>
<dbReference type="AlphaFoldDB" id="A0A919LJK2"/>
<reference evidence="1" key="1">
    <citation type="submission" date="2020-09" db="EMBL/GenBank/DDBJ databases">
        <title>Whole genome shotgun sequence of Streptomyces xanthophaeus NBRC 12829.</title>
        <authorList>
            <person name="Komaki H."/>
            <person name="Tamura T."/>
        </authorList>
    </citation>
    <scope>NUCLEOTIDE SEQUENCE</scope>
    <source>
        <strain evidence="1">NBRC 12829</strain>
    </source>
</reference>
<dbReference type="EMBL" id="BNEE01000011">
    <property type="protein sequence ID" value="GHI90422.1"/>
    <property type="molecule type" value="Genomic_DNA"/>
</dbReference>
<evidence type="ECO:0000313" key="1">
    <source>
        <dbReference type="EMBL" id="GHI90422.1"/>
    </source>
</evidence>
<sequence length="79" mass="8860">MLKKLLKRLAIPPIEVAAGDAWKRGDTVFIRKFHPRPTKHDADLAKAIQDVTAIGWTLVSSQFEGDGLQRHANLVFTRP</sequence>
<comment type="caution">
    <text evidence="1">The sequence shown here is derived from an EMBL/GenBank/DDBJ whole genome shotgun (WGS) entry which is preliminary data.</text>
</comment>
<keyword evidence="2" id="KW-1185">Reference proteome</keyword>
<dbReference type="RefSeq" id="WP_031143124.1">
    <property type="nucleotide sequence ID" value="NZ_BNEE01000011.1"/>
</dbReference>
<dbReference type="Proteomes" id="UP000600026">
    <property type="component" value="Unassembled WGS sequence"/>
</dbReference>
<protein>
    <recommendedName>
        <fullName evidence="3">DUF4177 domain-containing protein</fullName>
    </recommendedName>
</protein>
<dbReference type="OrthoDB" id="4278709at2"/>
<gene>
    <name evidence="1" type="ORF">Sxan_77860</name>
</gene>